<feature type="compositionally biased region" description="Basic and acidic residues" evidence="1">
    <location>
        <begin position="783"/>
        <end position="830"/>
    </location>
</feature>
<feature type="region of interest" description="Disordered" evidence="1">
    <location>
        <begin position="576"/>
        <end position="841"/>
    </location>
</feature>
<feature type="compositionally biased region" description="Basic and acidic residues" evidence="1">
    <location>
        <begin position="334"/>
        <end position="344"/>
    </location>
</feature>
<feature type="compositionally biased region" description="Polar residues" evidence="1">
    <location>
        <begin position="310"/>
        <end position="322"/>
    </location>
</feature>
<dbReference type="Pfam" id="PF08045">
    <property type="entry name" value="CDC14"/>
    <property type="match status" value="2"/>
</dbReference>
<organism evidence="2 3">
    <name type="scientific">Thanatephorus cucumeris (strain AG1-IA)</name>
    <name type="common">Rice sheath blight fungus</name>
    <name type="synonym">Rhizoctonia solani</name>
    <dbReference type="NCBI Taxonomy" id="983506"/>
    <lineage>
        <taxon>Eukaryota</taxon>
        <taxon>Fungi</taxon>
        <taxon>Dikarya</taxon>
        <taxon>Basidiomycota</taxon>
        <taxon>Agaricomycotina</taxon>
        <taxon>Agaricomycetes</taxon>
        <taxon>Cantharellales</taxon>
        <taxon>Ceratobasidiaceae</taxon>
        <taxon>Rhizoctonia</taxon>
        <taxon>Rhizoctonia solani AG-1</taxon>
    </lineage>
</organism>
<feature type="compositionally biased region" description="Polar residues" evidence="1">
    <location>
        <begin position="749"/>
        <end position="758"/>
    </location>
</feature>
<feature type="compositionally biased region" description="Basic and acidic residues" evidence="1">
    <location>
        <begin position="370"/>
        <end position="380"/>
    </location>
</feature>
<keyword evidence="3" id="KW-1185">Reference proteome</keyword>
<dbReference type="HOGENOM" id="CLU_328498_0_0_1"/>
<dbReference type="Proteomes" id="UP000011668">
    <property type="component" value="Unassembled WGS sequence"/>
</dbReference>
<accession>L8X9E0</accession>
<sequence>MELVDVLDDLTCTQLSFRSSRAAQLTALEHIHSILADVCVRTHDPHQRPRFLQQQNDFETNIVSRILSSGVLSASSISRTIDEIRAKTNTSSAVIDIISLALSALQGMALIHARSKTYLGRRLGIQTLLDLLTALRHASVNPDDPDTTITSGIDAADSKLAALLSPLACSVIDTLLCLLVDSPSALRVFEACNGLEVIVRTLKKVIGQNVRMKCLEFLYFYLQDEDVLAVTGAPAIDLPLGLSRLGFPSVSQPTPKPTRVSSKPSATKPLAQSPPAPTRVLQTPRRPKTKQTPVTESRPRTQVPLERTVSGDSTLSVLSSRSDATDASAGPEMRMNERDAEMRSVSRSSTYSMASTASNMTESSAKSSSRPREAEREPKRVFPRLSVTPSLSYSSSTVSSTSTNRTLENPHLPDKYLRIHPPTPSQTRPTSPNAITQECFVPLPESPVKTGGHDVQETPKPKRKFRDEARDGNAQDTPRAKTRYDQAGESASNPRIFPVLGSNLLETSSSNPFKPSTSISDALKAKPTAPALATLSLLKGDIDYEPESPKKYTPSRNFANEADEPLKAHYKMHNDAHSTPAKDSASNPFRAPSSKPSKDSIADTNEPNSATKPTKRRPRASEILPRPTPSRPVPRNVSTPACSTPTTPVSGTEGSPIPDSSTPAVSTPARTKKVAIIPGGVRVPGRDEGGSELRKSMALGVKELKRSQLSNEALQRSQGSNDGLRRSHLSTEGLKRNQPSSEALGRNLEVSQSTSLGDSDSRQDGASRSKRSAPSTPIPSRSDGGRKAGRDGVGRVKRDGIDSEGRSSGEIERNLGSDSGKRSSLEDSPSRTRGIPIDGKMVRTSAEKKELLGAWLGNVDALVEGVQRAGVWGLR</sequence>
<dbReference type="PANTHER" id="PTHR34065">
    <property type="entry name" value="CELL DIVISION CONTROL PROTEIN 14"/>
    <property type="match status" value="1"/>
</dbReference>
<feature type="compositionally biased region" description="Polar residues" evidence="1">
    <location>
        <begin position="636"/>
        <end position="669"/>
    </location>
</feature>
<name>L8X9E0_THACA</name>
<gene>
    <name evidence="2" type="ORF">AG1IA_00268</name>
</gene>
<reference evidence="2 3" key="1">
    <citation type="journal article" date="2013" name="Nat. Commun.">
        <title>The evolution and pathogenic mechanisms of the rice sheath blight pathogen.</title>
        <authorList>
            <person name="Zheng A."/>
            <person name="Lin R."/>
            <person name="Xu L."/>
            <person name="Qin P."/>
            <person name="Tang C."/>
            <person name="Ai P."/>
            <person name="Zhang D."/>
            <person name="Liu Y."/>
            <person name="Sun Z."/>
            <person name="Feng H."/>
            <person name="Wang Y."/>
            <person name="Chen Y."/>
            <person name="Liang X."/>
            <person name="Fu R."/>
            <person name="Li Q."/>
            <person name="Zhang J."/>
            <person name="Yu X."/>
            <person name="Xie Z."/>
            <person name="Ding L."/>
            <person name="Guan P."/>
            <person name="Tang J."/>
            <person name="Liang Y."/>
            <person name="Wang S."/>
            <person name="Deng Q."/>
            <person name="Li S."/>
            <person name="Zhu J."/>
            <person name="Wang L."/>
            <person name="Liu H."/>
            <person name="Li P."/>
        </authorList>
    </citation>
    <scope>NUCLEOTIDE SEQUENCE [LARGE SCALE GENOMIC DNA]</scope>
    <source>
        <strain evidence="3">AG-1 IA</strain>
    </source>
</reference>
<feature type="compositionally biased region" description="Basic and acidic residues" evidence="1">
    <location>
        <begin position="451"/>
        <end position="486"/>
    </location>
</feature>
<dbReference type="PANTHER" id="PTHR34065:SF1">
    <property type="entry name" value="CELL DIVISION CONTROL PROTEIN 14"/>
    <property type="match status" value="1"/>
</dbReference>
<protein>
    <submittedName>
        <fullName evidence="2">CDC14 domain-containing protein</fullName>
    </submittedName>
</protein>
<dbReference type="EMBL" id="AFRT01000047">
    <property type="protein sequence ID" value="ELU45702.1"/>
    <property type="molecule type" value="Genomic_DNA"/>
</dbReference>
<feature type="compositionally biased region" description="Basic and acidic residues" evidence="1">
    <location>
        <begin position="684"/>
        <end position="695"/>
    </location>
</feature>
<evidence type="ECO:0000313" key="3">
    <source>
        <dbReference type="Proteomes" id="UP000011668"/>
    </source>
</evidence>
<dbReference type="InterPro" id="IPR012535">
    <property type="entry name" value="Cell_div_Cdc14"/>
</dbReference>
<dbReference type="STRING" id="983506.L8X9E0"/>
<feature type="compositionally biased region" description="Polar residues" evidence="1">
    <location>
        <begin position="249"/>
        <end position="265"/>
    </location>
</feature>
<feature type="region of interest" description="Disordered" evidence="1">
    <location>
        <begin position="248"/>
        <end position="496"/>
    </location>
</feature>
<feature type="compositionally biased region" description="Polar residues" evidence="1">
    <location>
        <begin position="602"/>
        <end position="612"/>
    </location>
</feature>
<feature type="compositionally biased region" description="Polar residues" evidence="1">
    <location>
        <begin position="345"/>
        <end position="368"/>
    </location>
</feature>
<proteinExistence type="predicted"/>
<feature type="compositionally biased region" description="Low complexity" evidence="1">
    <location>
        <begin position="385"/>
        <end position="403"/>
    </location>
</feature>
<evidence type="ECO:0000313" key="2">
    <source>
        <dbReference type="EMBL" id="ELU45702.1"/>
    </source>
</evidence>
<comment type="caution">
    <text evidence="2">The sequence shown here is derived from an EMBL/GenBank/DDBJ whole genome shotgun (WGS) entry which is preliminary data.</text>
</comment>
<dbReference type="OrthoDB" id="5357220at2759"/>
<dbReference type="AlphaFoldDB" id="L8X9E0"/>
<dbReference type="OMA" id="PEPANDC"/>
<feature type="compositionally biased region" description="Polar residues" evidence="1">
    <location>
        <begin position="707"/>
        <end position="721"/>
    </location>
</feature>
<evidence type="ECO:0000256" key="1">
    <source>
        <dbReference type="SAM" id="MobiDB-lite"/>
    </source>
</evidence>